<dbReference type="Proteomes" id="UP001177670">
    <property type="component" value="Unassembled WGS sequence"/>
</dbReference>
<protein>
    <submittedName>
        <fullName evidence="1">Uncharacterized protein</fullName>
    </submittedName>
</protein>
<gene>
    <name evidence="1" type="ORF">K0M31_010172</name>
</gene>
<reference evidence="1" key="1">
    <citation type="submission" date="2021-10" db="EMBL/GenBank/DDBJ databases">
        <title>Melipona bicolor Genome sequencing and assembly.</title>
        <authorList>
            <person name="Araujo N.S."/>
            <person name="Arias M.C."/>
        </authorList>
    </citation>
    <scope>NUCLEOTIDE SEQUENCE</scope>
    <source>
        <strain evidence="1">USP_2M_L1-L4_2017</strain>
        <tissue evidence="1">Whole body</tissue>
    </source>
</reference>
<comment type="caution">
    <text evidence="1">The sequence shown here is derived from an EMBL/GenBank/DDBJ whole genome shotgun (WGS) entry which is preliminary data.</text>
</comment>
<sequence>MSRSEVAATAGELPWQTYTNGQECEGCVRRGIGLESLNPQKCHMDVVRDRLAEKVGFARKLVKWARNKSRWNRALLSYTCNNCN</sequence>
<name>A0AA40FNC8_9HYME</name>
<accession>A0AA40FNC8</accession>
<evidence type="ECO:0000313" key="2">
    <source>
        <dbReference type="Proteomes" id="UP001177670"/>
    </source>
</evidence>
<proteinExistence type="predicted"/>
<dbReference type="EMBL" id="JAHYIQ010000025">
    <property type="protein sequence ID" value="KAK1121862.1"/>
    <property type="molecule type" value="Genomic_DNA"/>
</dbReference>
<keyword evidence="2" id="KW-1185">Reference proteome</keyword>
<evidence type="ECO:0000313" key="1">
    <source>
        <dbReference type="EMBL" id="KAK1121862.1"/>
    </source>
</evidence>
<dbReference type="AlphaFoldDB" id="A0AA40FNC8"/>
<organism evidence="1 2">
    <name type="scientific">Melipona bicolor</name>
    <dbReference type="NCBI Taxonomy" id="60889"/>
    <lineage>
        <taxon>Eukaryota</taxon>
        <taxon>Metazoa</taxon>
        <taxon>Ecdysozoa</taxon>
        <taxon>Arthropoda</taxon>
        <taxon>Hexapoda</taxon>
        <taxon>Insecta</taxon>
        <taxon>Pterygota</taxon>
        <taxon>Neoptera</taxon>
        <taxon>Endopterygota</taxon>
        <taxon>Hymenoptera</taxon>
        <taxon>Apocrita</taxon>
        <taxon>Aculeata</taxon>
        <taxon>Apoidea</taxon>
        <taxon>Anthophila</taxon>
        <taxon>Apidae</taxon>
        <taxon>Melipona</taxon>
    </lineage>
</organism>